<comment type="caution">
    <text evidence="6">The sequence shown here is derived from an EMBL/GenBank/DDBJ whole genome shotgun (WGS) entry which is preliminary data.</text>
</comment>
<dbReference type="PROSITE" id="PS51935">
    <property type="entry name" value="NLPC_P60"/>
    <property type="match status" value="1"/>
</dbReference>
<comment type="similarity">
    <text evidence="1">Belongs to the peptidase C40 family.</text>
</comment>
<dbReference type="InterPro" id="IPR038765">
    <property type="entry name" value="Papain-like_cys_pep_sf"/>
</dbReference>
<accession>A0ABR7LRF4</accession>
<reference evidence="6 7" key="1">
    <citation type="submission" date="2020-06" db="EMBL/GenBank/DDBJ databases">
        <title>Actinomadura xiongansis sp. nov., isolated from soil of Baiyangdian.</title>
        <authorList>
            <person name="Zhang X."/>
        </authorList>
    </citation>
    <scope>NUCLEOTIDE SEQUENCE [LARGE SCALE GENOMIC DNA]</scope>
    <source>
        <strain evidence="6 7">HBUM206468</strain>
    </source>
</reference>
<keyword evidence="4" id="KW-0788">Thiol protease</keyword>
<sequence>MVVPNISVEDPEYNQVARKYARQNDADLVGKVQPSGQLGYTMKASVRTMDCLLKDEDELTAKEREDLRLGRNLCTDAAGKRGIGRGGGGGISIATLHMPICGYYYDPPDENGDRAPNAMWCGPDKTVVWRPGWSLDRKSTAKLFKIRLVAKESSVPYTGGPKLSMPHTGPIPQPDLSELPDDVSDLVSKILQYALAQIGKPYVWGATGPNAFDCSGLVMAAYRAAGVPIPRTTFQQWPFGVRVPNGQEKPGDLVFFNSGPGSSSSSPGHVGLVLDPAKNIMIEAACTKCGPIRTSSYNRSKLMGFTRPLDRFKKK</sequence>
<dbReference type="Gene3D" id="3.90.1720.10">
    <property type="entry name" value="endopeptidase domain like (from Nostoc punctiforme)"/>
    <property type="match status" value="1"/>
</dbReference>
<name>A0ABR7LRF4_9ACTN</name>
<proteinExistence type="inferred from homology"/>
<evidence type="ECO:0000256" key="2">
    <source>
        <dbReference type="ARBA" id="ARBA00022670"/>
    </source>
</evidence>
<evidence type="ECO:0000313" key="6">
    <source>
        <dbReference type="EMBL" id="MBC6467065.1"/>
    </source>
</evidence>
<dbReference type="PANTHER" id="PTHR47359">
    <property type="entry name" value="PEPTIDOGLYCAN DL-ENDOPEPTIDASE CWLO"/>
    <property type="match status" value="1"/>
</dbReference>
<dbReference type="Proteomes" id="UP000805614">
    <property type="component" value="Unassembled WGS sequence"/>
</dbReference>
<evidence type="ECO:0000259" key="5">
    <source>
        <dbReference type="PROSITE" id="PS51935"/>
    </source>
</evidence>
<evidence type="ECO:0000313" key="7">
    <source>
        <dbReference type="Proteomes" id="UP000805614"/>
    </source>
</evidence>
<protein>
    <submittedName>
        <fullName evidence="6">C40 family peptidase</fullName>
    </submittedName>
</protein>
<organism evidence="6 7">
    <name type="scientific">Actinomadura alba</name>
    <dbReference type="NCBI Taxonomy" id="406431"/>
    <lineage>
        <taxon>Bacteria</taxon>
        <taxon>Bacillati</taxon>
        <taxon>Actinomycetota</taxon>
        <taxon>Actinomycetes</taxon>
        <taxon>Streptosporangiales</taxon>
        <taxon>Thermomonosporaceae</taxon>
        <taxon>Actinomadura</taxon>
    </lineage>
</organism>
<dbReference type="SUPFAM" id="SSF54001">
    <property type="entry name" value="Cysteine proteinases"/>
    <property type="match status" value="1"/>
</dbReference>
<evidence type="ECO:0000256" key="1">
    <source>
        <dbReference type="ARBA" id="ARBA00007074"/>
    </source>
</evidence>
<evidence type="ECO:0000256" key="4">
    <source>
        <dbReference type="ARBA" id="ARBA00022807"/>
    </source>
</evidence>
<dbReference type="InterPro" id="IPR051794">
    <property type="entry name" value="PG_Endopeptidase_C40"/>
</dbReference>
<feature type="domain" description="NlpC/P60" evidence="5">
    <location>
        <begin position="184"/>
        <end position="309"/>
    </location>
</feature>
<keyword evidence="2" id="KW-0645">Protease</keyword>
<keyword evidence="7" id="KW-1185">Reference proteome</keyword>
<gene>
    <name evidence="6" type="ORF">HKK74_16365</name>
</gene>
<evidence type="ECO:0000256" key="3">
    <source>
        <dbReference type="ARBA" id="ARBA00022801"/>
    </source>
</evidence>
<dbReference type="EMBL" id="JABVEC010000011">
    <property type="protein sequence ID" value="MBC6467065.1"/>
    <property type="molecule type" value="Genomic_DNA"/>
</dbReference>
<dbReference type="Pfam" id="PF00877">
    <property type="entry name" value="NLPC_P60"/>
    <property type="match status" value="1"/>
</dbReference>
<dbReference type="InterPro" id="IPR000064">
    <property type="entry name" value="NLP_P60_dom"/>
</dbReference>
<dbReference type="PANTHER" id="PTHR47359:SF3">
    <property type="entry name" value="NLP_P60 DOMAIN-CONTAINING PROTEIN-RELATED"/>
    <property type="match status" value="1"/>
</dbReference>
<keyword evidence="3" id="KW-0378">Hydrolase</keyword>